<evidence type="ECO:0000313" key="3">
    <source>
        <dbReference type="EMBL" id="MBW0558425.1"/>
    </source>
</evidence>
<dbReference type="OrthoDB" id="446925at2759"/>
<dbReference type="Gene3D" id="1.10.340.70">
    <property type="match status" value="1"/>
</dbReference>
<gene>
    <name evidence="3" type="ORF">O181_098140</name>
</gene>
<dbReference type="Proteomes" id="UP000765509">
    <property type="component" value="Unassembled WGS sequence"/>
</dbReference>
<dbReference type="AlphaFoldDB" id="A0A9Q3PEL7"/>
<feature type="region of interest" description="Disordered" evidence="1">
    <location>
        <begin position="35"/>
        <end position="63"/>
    </location>
</feature>
<evidence type="ECO:0000259" key="2">
    <source>
        <dbReference type="Pfam" id="PF17921"/>
    </source>
</evidence>
<evidence type="ECO:0000256" key="1">
    <source>
        <dbReference type="SAM" id="MobiDB-lite"/>
    </source>
</evidence>
<protein>
    <recommendedName>
        <fullName evidence="2">Integrase zinc-binding domain-containing protein</fullName>
    </recommendedName>
</protein>
<feature type="domain" description="Integrase zinc-binding" evidence="2">
    <location>
        <begin position="148"/>
        <end position="199"/>
    </location>
</feature>
<dbReference type="EMBL" id="AVOT02066659">
    <property type="protein sequence ID" value="MBW0558425.1"/>
    <property type="molecule type" value="Genomic_DNA"/>
</dbReference>
<sequence>MINTPSLPNAPMTRWVAFIQLFSFDFVHKPGKKFNIPDGLSRRPKNPEEEEEDAPISDEEENWIKPDPGFGAKNLHSLNLSGIHIPTKQEGFWKRMQEYLSTMKKPESTKEEEFRRIKRRPPNFFLEDGQLKRRNNPNPQLVISSQEVQSYILQSLNKDMGHRGENETYRRIKARFWWEGIKKSVKRWVQSCLACQKRSQSLQREQGKATETSTIFEGASMDAVPIKSGRWKYMFVARR</sequence>
<dbReference type="PANTHER" id="PTHR37984:SF5">
    <property type="entry name" value="PROTEIN NYNRIN-LIKE"/>
    <property type="match status" value="1"/>
</dbReference>
<comment type="caution">
    <text evidence="3">The sequence shown here is derived from an EMBL/GenBank/DDBJ whole genome shotgun (WGS) entry which is preliminary data.</text>
</comment>
<keyword evidence="4" id="KW-1185">Reference proteome</keyword>
<evidence type="ECO:0000313" key="4">
    <source>
        <dbReference type="Proteomes" id="UP000765509"/>
    </source>
</evidence>
<accession>A0A9Q3PEL7</accession>
<reference evidence="3" key="1">
    <citation type="submission" date="2021-03" db="EMBL/GenBank/DDBJ databases">
        <title>Draft genome sequence of rust myrtle Austropuccinia psidii MF-1, a brazilian biotype.</title>
        <authorList>
            <person name="Quecine M.C."/>
            <person name="Pachon D.M.R."/>
            <person name="Bonatelli M.L."/>
            <person name="Correr F.H."/>
            <person name="Franceschini L.M."/>
            <person name="Leite T.F."/>
            <person name="Margarido G.R.A."/>
            <person name="Almeida C.A."/>
            <person name="Ferrarezi J.A."/>
            <person name="Labate C.A."/>
        </authorList>
    </citation>
    <scope>NUCLEOTIDE SEQUENCE</scope>
    <source>
        <strain evidence="3">MF-1</strain>
    </source>
</reference>
<name>A0A9Q3PEL7_9BASI</name>
<dbReference type="PANTHER" id="PTHR37984">
    <property type="entry name" value="PROTEIN CBG26694"/>
    <property type="match status" value="1"/>
</dbReference>
<dbReference type="FunFam" id="1.10.340.70:FF:000001">
    <property type="entry name" value="Retrovirus-related Pol polyprotein from transposon gypsy-like Protein"/>
    <property type="match status" value="1"/>
</dbReference>
<dbReference type="InterPro" id="IPR050951">
    <property type="entry name" value="Retrovirus_Pol_polyprotein"/>
</dbReference>
<proteinExistence type="predicted"/>
<dbReference type="Pfam" id="PF17921">
    <property type="entry name" value="Integrase_H2C2"/>
    <property type="match status" value="1"/>
</dbReference>
<organism evidence="3 4">
    <name type="scientific">Austropuccinia psidii MF-1</name>
    <dbReference type="NCBI Taxonomy" id="1389203"/>
    <lineage>
        <taxon>Eukaryota</taxon>
        <taxon>Fungi</taxon>
        <taxon>Dikarya</taxon>
        <taxon>Basidiomycota</taxon>
        <taxon>Pucciniomycotina</taxon>
        <taxon>Pucciniomycetes</taxon>
        <taxon>Pucciniales</taxon>
        <taxon>Sphaerophragmiaceae</taxon>
        <taxon>Austropuccinia</taxon>
    </lineage>
</organism>
<feature type="compositionally biased region" description="Acidic residues" evidence="1">
    <location>
        <begin position="48"/>
        <end position="61"/>
    </location>
</feature>
<dbReference type="InterPro" id="IPR041588">
    <property type="entry name" value="Integrase_H2C2"/>
</dbReference>